<protein>
    <submittedName>
        <fullName evidence="1">Uncharacterized protein</fullName>
    </submittedName>
</protein>
<gene>
    <name evidence="1" type="ORF">SFMTTN_2153</name>
</gene>
<dbReference type="Proteomes" id="UP000286806">
    <property type="component" value="Unassembled WGS sequence"/>
</dbReference>
<evidence type="ECO:0000313" key="2">
    <source>
        <dbReference type="Proteomes" id="UP000286806"/>
    </source>
</evidence>
<dbReference type="AlphaFoldDB" id="A0A401JFE1"/>
<proteinExistence type="predicted"/>
<accession>A0A401JFE1</accession>
<comment type="caution">
    <text evidence="1">The sequence shown here is derived from an EMBL/GenBank/DDBJ whole genome shotgun (WGS) entry which is preliminary data.</text>
</comment>
<organism evidence="1 2">
    <name type="scientific">Sulfuriferula multivorans</name>
    <dbReference type="NCBI Taxonomy" id="1559896"/>
    <lineage>
        <taxon>Bacteria</taxon>
        <taxon>Pseudomonadati</taxon>
        <taxon>Pseudomonadota</taxon>
        <taxon>Betaproteobacteria</taxon>
        <taxon>Nitrosomonadales</taxon>
        <taxon>Sulfuricellaceae</taxon>
        <taxon>Sulfuriferula</taxon>
    </lineage>
</organism>
<evidence type="ECO:0000313" key="1">
    <source>
        <dbReference type="EMBL" id="GBL46340.1"/>
    </source>
</evidence>
<reference evidence="1 2" key="1">
    <citation type="journal article" date="2019" name="Front. Microbiol.">
        <title>Genomes of Neutrophilic Sulfur-Oxidizing Chemolithoautotrophs Representing 9 Proteobacterial Species From 8 Genera.</title>
        <authorList>
            <person name="Watanabe T."/>
            <person name="Kojima H."/>
            <person name="Umezawa K."/>
            <person name="Hori C."/>
            <person name="Takasuka T.E."/>
            <person name="Kato Y."/>
            <person name="Fukui M."/>
        </authorList>
    </citation>
    <scope>NUCLEOTIDE SEQUENCE [LARGE SCALE GENOMIC DNA]</scope>
    <source>
        <strain evidence="1 2">TTN</strain>
    </source>
</reference>
<dbReference type="EMBL" id="BGOW01000017">
    <property type="protein sequence ID" value="GBL46340.1"/>
    <property type="molecule type" value="Genomic_DNA"/>
</dbReference>
<name>A0A401JFE1_9PROT</name>
<dbReference type="OrthoDB" id="8561969at2"/>
<sequence>MNPALCYIRTALGRDELQQPKLGLKPRCRQLLFVLDGTLSIAQLGQSMPGISDLEGTLQDMLKLGLICLSSDTPAPAKTGVKESAATSSHDDLAEKLDHAMHHSTDSGNRFEDAKRHAADMMTALFGAKSSHVDKLAQASTQGELLAEVAKCKKILGAVASASKAQHFEQSVLAALQK</sequence>
<keyword evidence="2" id="KW-1185">Reference proteome</keyword>
<dbReference type="RefSeq" id="WP_124705113.1">
    <property type="nucleotide sequence ID" value="NZ_BGOW01000017.1"/>
</dbReference>